<feature type="domain" description="Uracil-DNA glycosylase-like" evidence="10">
    <location>
        <begin position="39"/>
        <end position="206"/>
    </location>
</feature>
<name>A0A381SRC9_9ZZZZ</name>
<dbReference type="GO" id="GO:0033958">
    <property type="term" value="F:DNA-deoxyinosine glycosylase activity"/>
    <property type="evidence" value="ECO:0007669"/>
    <property type="project" value="InterPro"/>
</dbReference>
<keyword evidence="2" id="KW-0479">Metal-binding</keyword>
<keyword evidence="1" id="KW-0004">4Fe-4S</keyword>
<evidence type="ECO:0000256" key="4">
    <source>
        <dbReference type="ARBA" id="ARBA00022801"/>
    </source>
</evidence>
<comment type="similarity">
    <text evidence="8">Belongs to the uracil-DNA glycosylase (UDG) superfamily. Type 5 (UDGb) family.</text>
</comment>
<dbReference type="AlphaFoldDB" id="A0A381SRC9"/>
<evidence type="ECO:0000313" key="11">
    <source>
        <dbReference type="EMBL" id="SVA05888.1"/>
    </source>
</evidence>
<evidence type="ECO:0000256" key="3">
    <source>
        <dbReference type="ARBA" id="ARBA00022763"/>
    </source>
</evidence>
<dbReference type="PANTHER" id="PTHR33693:SF3">
    <property type="entry name" value="TYPE-5 URACIL-DNA GLYCOSYLASE"/>
    <property type="match status" value="1"/>
</dbReference>
<evidence type="ECO:0000256" key="5">
    <source>
        <dbReference type="ARBA" id="ARBA00023004"/>
    </source>
</evidence>
<evidence type="ECO:0000256" key="6">
    <source>
        <dbReference type="ARBA" id="ARBA00023014"/>
    </source>
</evidence>
<evidence type="ECO:0000256" key="8">
    <source>
        <dbReference type="ARBA" id="ARBA00023779"/>
    </source>
</evidence>
<dbReference type="GO" id="GO:0004844">
    <property type="term" value="F:uracil DNA N-glycosylase activity"/>
    <property type="evidence" value="ECO:0007669"/>
    <property type="project" value="InterPro"/>
</dbReference>
<keyword evidence="6" id="KW-0411">Iron-sulfur</keyword>
<evidence type="ECO:0000256" key="9">
    <source>
        <dbReference type="ARBA" id="ARBA00023887"/>
    </source>
</evidence>
<gene>
    <name evidence="11" type="ORF">METZ01_LOCUS58742</name>
</gene>
<dbReference type="InterPro" id="IPR051536">
    <property type="entry name" value="UDG_Type-4/5"/>
</dbReference>
<organism evidence="11">
    <name type="scientific">marine metagenome</name>
    <dbReference type="NCBI Taxonomy" id="408172"/>
    <lineage>
        <taxon>unclassified sequences</taxon>
        <taxon>metagenomes</taxon>
        <taxon>ecological metagenomes</taxon>
    </lineage>
</organism>
<evidence type="ECO:0000256" key="2">
    <source>
        <dbReference type="ARBA" id="ARBA00022723"/>
    </source>
</evidence>
<dbReference type="EMBL" id="UINC01003387">
    <property type="protein sequence ID" value="SVA05888.1"/>
    <property type="molecule type" value="Genomic_DNA"/>
</dbReference>
<dbReference type="InterPro" id="IPR036895">
    <property type="entry name" value="Uracil-DNA_glycosylase-like_sf"/>
</dbReference>
<dbReference type="GO" id="GO:0006284">
    <property type="term" value="P:base-excision repair"/>
    <property type="evidence" value="ECO:0007669"/>
    <property type="project" value="InterPro"/>
</dbReference>
<dbReference type="InterPro" id="IPR044147">
    <property type="entry name" value="UdgB-like"/>
</dbReference>
<accession>A0A381SRC9</accession>
<dbReference type="Gene3D" id="3.40.470.10">
    <property type="entry name" value="Uracil-DNA glycosylase-like domain"/>
    <property type="match status" value="1"/>
</dbReference>
<dbReference type="CDD" id="cd10031">
    <property type="entry name" value="UDG-F5_TTUDGB_like"/>
    <property type="match status" value="1"/>
</dbReference>
<evidence type="ECO:0000256" key="1">
    <source>
        <dbReference type="ARBA" id="ARBA00022485"/>
    </source>
</evidence>
<keyword evidence="5" id="KW-0408">Iron</keyword>
<dbReference type="InterPro" id="IPR005122">
    <property type="entry name" value="Uracil-DNA_glycosylase-like"/>
</dbReference>
<keyword evidence="3" id="KW-0227">DNA damage</keyword>
<protein>
    <recommendedName>
        <fullName evidence="9">Type-5 uracil-DNA glycosylase</fullName>
    </recommendedName>
</protein>
<dbReference type="SMART" id="SM00986">
    <property type="entry name" value="UDG"/>
    <property type="match status" value="1"/>
</dbReference>
<dbReference type="GO" id="GO:0046872">
    <property type="term" value="F:metal ion binding"/>
    <property type="evidence" value="ECO:0007669"/>
    <property type="project" value="UniProtKB-KW"/>
</dbReference>
<dbReference type="PANTHER" id="PTHR33693">
    <property type="entry name" value="TYPE-5 URACIL-DNA GLYCOSYLASE"/>
    <property type="match status" value="1"/>
</dbReference>
<dbReference type="SUPFAM" id="SSF52141">
    <property type="entry name" value="Uracil-DNA glycosylase-like"/>
    <property type="match status" value="1"/>
</dbReference>
<dbReference type="SMART" id="SM00987">
    <property type="entry name" value="UreE_C"/>
    <property type="match status" value="1"/>
</dbReference>
<keyword evidence="4" id="KW-0378">Hydrolase</keyword>
<evidence type="ECO:0000256" key="7">
    <source>
        <dbReference type="ARBA" id="ARBA00023204"/>
    </source>
</evidence>
<evidence type="ECO:0000259" key="10">
    <source>
        <dbReference type="SMART" id="SM00986"/>
    </source>
</evidence>
<reference evidence="11" key="1">
    <citation type="submission" date="2018-05" db="EMBL/GenBank/DDBJ databases">
        <authorList>
            <person name="Lanie J.A."/>
            <person name="Ng W.-L."/>
            <person name="Kazmierczak K.M."/>
            <person name="Andrzejewski T.M."/>
            <person name="Davidsen T.M."/>
            <person name="Wayne K.J."/>
            <person name="Tettelin H."/>
            <person name="Glass J.I."/>
            <person name="Rusch D."/>
            <person name="Podicherti R."/>
            <person name="Tsui H.-C.T."/>
            <person name="Winkler M.E."/>
        </authorList>
    </citation>
    <scope>NUCLEOTIDE SEQUENCE</scope>
</reference>
<dbReference type="Pfam" id="PF03167">
    <property type="entry name" value="UDG"/>
    <property type="match status" value="1"/>
</dbReference>
<dbReference type="GO" id="GO:0051539">
    <property type="term" value="F:4 iron, 4 sulfur cluster binding"/>
    <property type="evidence" value="ECO:0007669"/>
    <property type="project" value="UniProtKB-KW"/>
</dbReference>
<keyword evidence="7" id="KW-0234">DNA repair</keyword>
<sequence length="221" mass="24183">MRRIPNTWYDRDCARCPRLTEHLAVTAVNHPHYHCRPVPPFGDRRARLLIVGLAPGLHGANATGRPFTGDHAGILLYEALHLLGIGSTGQSIDANDGLRLNDCRITNAVKCLPPQNKPIGAEITACNPYLAAELKAVPAGGVIVALGRIAHHAIAKALSLKLASIPFGHGTEYDLPDGRRLVSSYHCSRYNTQTRRLTRAMFLKVMRRAAFIAYDSNHSLN</sequence>
<proteinExistence type="inferred from homology"/>